<protein>
    <submittedName>
        <fullName evidence="7">ABC transporter permease</fullName>
    </submittedName>
</protein>
<reference evidence="7" key="2">
    <citation type="journal article" date="2021" name="PeerJ">
        <title>Extensive microbial diversity within the chicken gut microbiome revealed by metagenomics and culture.</title>
        <authorList>
            <person name="Gilroy R."/>
            <person name="Ravi A."/>
            <person name="Getino M."/>
            <person name="Pursley I."/>
            <person name="Horton D.L."/>
            <person name="Alikhan N.F."/>
            <person name="Baker D."/>
            <person name="Gharbi K."/>
            <person name="Hall N."/>
            <person name="Watson M."/>
            <person name="Adriaenssens E.M."/>
            <person name="Foster-Nyarko E."/>
            <person name="Jarju S."/>
            <person name="Secka A."/>
            <person name="Antonio M."/>
            <person name="Oren A."/>
            <person name="Chaudhuri R.R."/>
            <person name="La Ragione R."/>
            <person name="Hildebrand F."/>
            <person name="Pallen M.J."/>
        </authorList>
    </citation>
    <scope>NUCLEOTIDE SEQUENCE</scope>
    <source>
        <strain evidence="7">11167</strain>
    </source>
</reference>
<evidence type="ECO:0000313" key="7">
    <source>
        <dbReference type="EMBL" id="MBO8442261.1"/>
    </source>
</evidence>
<keyword evidence="4 6" id="KW-1133">Transmembrane helix</keyword>
<feature type="transmembrane region" description="Helical" evidence="6">
    <location>
        <begin position="203"/>
        <end position="221"/>
    </location>
</feature>
<dbReference type="InterPro" id="IPR001851">
    <property type="entry name" value="ABC_transp_permease"/>
</dbReference>
<proteinExistence type="predicted"/>
<evidence type="ECO:0000256" key="1">
    <source>
        <dbReference type="ARBA" id="ARBA00004651"/>
    </source>
</evidence>
<keyword evidence="2" id="KW-1003">Cell membrane</keyword>
<reference evidence="7" key="1">
    <citation type="submission" date="2020-10" db="EMBL/GenBank/DDBJ databases">
        <authorList>
            <person name="Gilroy R."/>
        </authorList>
    </citation>
    <scope>NUCLEOTIDE SEQUENCE</scope>
    <source>
        <strain evidence="7">11167</strain>
    </source>
</reference>
<evidence type="ECO:0000256" key="5">
    <source>
        <dbReference type="ARBA" id="ARBA00023136"/>
    </source>
</evidence>
<feature type="transmembrane region" description="Helical" evidence="6">
    <location>
        <begin position="290"/>
        <end position="313"/>
    </location>
</feature>
<keyword evidence="3 6" id="KW-0812">Transmembrane</keyword>
<evidence type="ECO:0000313" key="8">
    <source>
        <dbReference type="Proteomes" id="UP000823633"/>
    </source>
</evidence>
<evidence type="ECO:0000256" key="2">
    <source>
        <dbReference type="ARBA" id="ARBA00022475"/>
    </source>
</evidence>
<organism evidence="7 8">
    <name type="scientific">Candidatus Aphodenecus pullistercoris</name>
    <dbReference type="NCBI Taxonomy" id="2840669"/>
    <lineage>
        <taxon>Bacteria</taxon>
        <taxon>Pseudomonadati</taxon>
        <taxon>Spirochaetota</taxon>
        <taxon>Spirochaetia</taxon>
        <taxon>Spirochaetales</taxon>
        <taxon>Candidatus Aphodenecus</taxon>
    </lineage>
</organism>
<feature type="transmembrane region" description="Helical" evidence="6">
    <location>
        <begin position="333"/>
        <end position="351"/>
    </location>
</feature>
<feature type="transmembrane region" description="Helical" evidence="6">
    <location>
        <begin position="88"/>
        <end position="110"/>
    </location>
</feature>
<dbReference type="PANTHER" id="PTHR47089:SF1">
    <property type="entry name" value="GUANOSINE ABC TRANSPORTER PERMEASE PROTEIN NUPP"/>
    <property type="match status" value="1"/>
</dbReference>
<dbReference type="PANTHER" id="PTHR47089">
    <property type="entry name" value="ABC TRANSPORTER, PERMEASE PROTEIN"/>
    <property type="match status" value="1"/>
</dbReference>
<dbReference type="CDD" id="cd06580">
    <property type="entry name" value="TM_PBP1_transp_TpRbsC_like"/>
    <property type="match status" value="1"/>
</dbReference>
<comment type="subcellular location">
    <subcellularLocation>
        <location evidence="1">Cell membrane</location>
        <topology evidence="1">Multi-pass membrane protein</topology>
    </subcellularLocation>
</comment>
<feature type="transmembrane region" description="Helical" evidence="6">
    <location>
        <begin position="117"/>
        <end position="136"/>
    </location>
</feature>
<evidence type="ECO:0000256" key="4">
    <source>
        <dbReference type="ARBA" id="ARBA00022989"/>
    </source>
</evidence>
<dbReference type="Proteomes" id="UP000823633">
    <property type="component" value="Unassembled WGS sequence"/>
</dbReference>
<feature type="transmembrane region" description="Helical" evidence="6">
    <location>
        <begin position="251"/>
        <end position="270"/>
    </location>
</feature>
<name>A0A9D9H8M7_9SPIR</name>
<evidence type="ECO:0000256" key="6">
    <source>
        <dbReference type="SAM" id="Phobius"/>
    </source>
</evidence>
<evidence type="ECO:0000256" key="3">
    <source>
        <dbReference type="ARBA" id="ARBA00022692"/>
    </source>
</evidence>
<dbReference type="GO" id="GO:0005886">
    <property type="term" value="C:plasma membrane"/>
    <property type="evidence" value="ECO:0007669"/>
    <property type="project" value="UniProtKB-SubCell"/>
</dbReference>
<dbReference type="Pfam" id="PF02653">
    <property type="entry name" value="BPD_transp_2"/>
    <property type="match status" value="1"/>
</dbReference>
<feature type="transmembrane region" description="Helical" evidence="6">
    <location>
        <begin position="61"/>
        <end position="82"/>
    </location>
</feature>
<sequence length="412" mass="44640">MKGRIDNRPLEARKASPLLVSLSAVFLGIVAGAVLILLIGKNPITGYDRIIFGALSNVRRVGNTLGMATQLILIGLSVSFAFKTGLFNIGASGQMLMGGITGSILAYYLPYSMPRPLYLLVVIVASALVGALWGSISGFLKAKFNVHEVVSTIMLNWTAYWLVYDWIQRFIVDPTIVVKSKPIEDAHTLRADWLTDITNFSTLNYGFLIAIIACVVIWFILNKTTMGFRLKAVGSNRFCAEYAGIKVNRSIIISMTIAGALAGLAGLTYYCGYSNIMEMGKMPNEGFDGIAVALLGNCSPVGVFFSAIFFGCLKMGRGSLAATGIPTEIADTIIATIIYFTATSVILTNFWNARFKGSFTKKEEAMTLALEKQGRVGVDLASLTKDERKALVKEGMGLLKAKRQAEKAKEAK</sequence>
<keyword evidence="5 6" id="KW-0472">Membrane</keyword>
<comment type="caution">
    <text evidence="7">The sequence shown here is derived from an EMBL/GenBank/DDBJ whole genome shotgun (WGS) entry which is preliminary data.</text>
</comment>
<dbReference type="EMBL" id="JADIMU010000005">
    <property type="protein sequence ID" value="MBO8442261.1"/>
    <property type="molecule type" value="Genomic_DNA"/>
</dbReference>
<feature type="transmembrane region" description="Helical" evidence="6">
    <location>
        <begin position="20"/>
        <end position="40"/>
    </location>
</feature>
<accession>A0A9D9H8M7</accession>
<gene>
    <name evidence="7" type="ORF">IAC42_00660</name>
</gene>
<dbReference type="GO" id="GO:0022857">
    <property type="term" value="F:transmembrane transporter activity"/>
    <property type="evidence" value="ECO:0007669"/>
    <property type="project" value="InterPro"/>
</dbReference>
<dbReference type="AlphaFoldDB" id="A0A9D9H8M7"/>